<evidence type="ECO:0000313" key="4">
    <source>
        <dbReference type="Proteomes" id="UP000054632"/>
    </source>
</evidence>
<dbReference type="Proteomes" id="UP000054632">
    <property type="component" value="Unassembled WGS sequence"/>
</dbReference>
<gene>
    <name evidence="1" type="ORF">T4A_8851</name>
    <name evidence="2" type="ORF">T4B_12413</name>
    <name evidence="3" type="ORF">T4C_11293</name>
</gene>
<keyword evidence="5" id="KW-1185">Reference proteome</keyword>
<dbReference type="Proteomes" id="UP000054805">
    <property type="component" value="Unassembled WGS sequence"/>
</dbReference>
<evidence type="ECO:0000313" key="1">
    <source>
        <dbReference type="EMBL" id="KRY79707.1"/>
    </source>
</evidence>
<organism evidence="2 5">
    <name type="scientific">Trichinella pseudospiralis</name>
    <name type="common">Parasitic roundworm</name>
    <dbReference type="NCBI Taxonomy" id="6337"/>
    <lineage>
        <taxon>Eukaryota</taxon>
        <taxon>Metazoa</taxon>
        <taxon>Ecdysozoa</taxon>
        <taxon>Nematoda</taxon>
        <taxon>Enoplea</taxon>
        <taxon>Dorylaimia</taxon>
        <taxon>Trichinellida</taxon>
        <taxon>Trichinellidae</taxon>
        <taxon>Trichinella</taxon>
    </lineage>
</organism>
<reference evidence="4 5" key="1">
    <citation type="submission" date="2015-01" db="EMBL/GenBank/DDBJ databases">
        <title>Evolution of Trichinella species and genotypes.</title>
        <authorList>
            <person name="Korhonen P.K."/>
            <person name="Edoardo P."/>
            <person name="Giuseppe L.R."/>
            <person name="Gasser R.B."/>
        </authorList>
    </citation>
    <scope>NUCLEOTIDE SEQUENCE [LARGE SCALE GENOMIC DNA]</scope>
    <source>
        <strain evidence="1">ISS13</strain>
        <strain evidence="3">ISS176</strain>
        <strain evidence="2">ISS588</strain>
    </source>
</reference>
<protein>
    <submittedName>
        <fullName evidence="2">Uncharacterized protein</fullName>
    </submittedName>
</protein>
<evidence type="ECO:0000313" key="3">
    <source>
        <dbReference type="EMBL" id="KRZ42967.1"/>
    </source>
</evidence>
<evidence type="ECO:0000313" key="2">
    <source>
        <dbReference type="EMBL" id="KRZ20324.1"/>
    </source>
</evidence>
<proteinExistence type="predicted"/>
<dbReference type="EMBL" id="JYDV01000011">
    <property type="protein sequence ID" value="KRZ42967.1"/>
    <property type="molecule type" value="Genomic_DNA"/>
</dbReference>
<dbReference type="EMBL" id="JYDS01000244">
    <property type="protein sequence ID" value="KRZ20324.1"/>
    <property type="molecule type" value="Genomic_DNA"/>
</dbReference>
<evidence type="ECO:0000313" key="5">
    <source>
        <dbReference type="Proteomes" id="UP000054805"/>
    </source>
</evidence>
<dbReference type="AlphaFoldDB" id="A0A0V1ICZ7"/>
<name>A0A0V1ICZ7_TRIPS</name>
<comment type="caution">
    <text evidence="2">The sequence shown here is derived from an EMBL/GenBank/DDBJ whole genome shotgun (WGS) entry which is preliminary data.</text>
</comment>
<accession>A0A0V1ICZ7</accession>
<dbReference type="Proteomes" id="UP000054826">
    <property type="component" value="Unassembled WGS sequence"/>
</dbReference>
<dbReference type="EMBL" id="JYDR01000001">
    <property type="protein sequence ID" value="KRY79707.1"/>
    <property type="molecule type" value="Genomic_DNA"/>
</dbReference>
<sequence>MNLVRMESKRVQVEVEEQKETRVTVEELCIGQRPRSTEDARSRRCSGSTMNACNGFSTTCMRCWRWNQSLGADFDTGNTARCCWQSRGVFHSQHPLRPMVHLRRGRSHCPQCPLGQFE</sequence>